<evidence type="ECO:0000313" key="4">
    <source>
        <dbReference type="Proteomes" id="UP000808761"/>
    </source>
</evidence>
<reference evidence="3" key="1">
    <citation type="submission" date="2020-07" db="EMBL/GenBank/DDBJ databases">
        <title>Huge and variable diversity of episymbiotic CPR bacteria and DPANN archaea in groundwater ecosystems.</title>
        <authorList>
            <person name="He C.Y."/>
            <person name="Keren R."/>
            <person name="Whittaker M."/>
            <person name="Farag I.F."/>
            <person name="Doudna J."/>
            <person name="Cate J.H.D."/>
            <person name="Banfield J.F."/>
        </authorList>
    </citation>
    <scope>NUCLEOTIDE SEQUENCE</scope>
    <source>
        <strain evidence="3">NC_groundwater_1860_Pr3_B-0.1um_51_7</strain>
    </source>
</reference>
<feature type="region of interest" description="Disordered" evidence="1">
    <location>
        <begin position="38"/>
        <end position="60"/>
    </location>
</feature>
<evidence type="ECO:0000259" key="2">
    <source>
        <dbReference type="Pfam" id="PF03099"/>
    </source>
</evidence>
<evidence type="ECO:0000313" key="3">
    <source>
        <dbReference type="EMBL" id="MBI5078998.1"/>
    </source>
</evidence>
<dbReference type="GO" id="GO:0004077">
    <property type="term" value="F:biotin--[biotin carboxyl-carrier protein] ligase activity"/>
    <property type="evidence" value="ECO:0007669"/>
    <property type="project" value="UniProtKB-EC"/>
</dbReference>
<protein>
    <submittedName>
        <fullName evidence="3">Biotin--[acetyl-CoA-carboxylase] ligase</fullName>
        <ecNumber evidence="3">6.3.4.15</ecNumber>
    </submittedName>
</protein>
<dbReference type="EC" id="6.3.4.15" evidence="3"/>
<dbReference type="Pfam" id="PF03099">
    <property type="entry name" value="BPL_LplA_LipB"/>
    <property type="match status" value="1"/>
</dbReference>
<name>A0A9D6ULF1_UNCSA</name>
<dbReference type="GO" id="GO:0005737">
    <property type="term" value="C:cytoplasm"/>
    <property type="evidence" value="ECO:0007669"/>
    <property type="project" value="TreeGrafter"/>
</dbReference>
<dbReference type="AlphaFoldDB" id="A0A9D6ULF1"/>
<dbReference type="InterPro" id="IPR004143">
    <property type="entry name" value="BPL_LPL_catalytic"/>
</dbReference>
<feature type="non-terminal residue" evidence="3">
    <location>
        <position position="60"/>
    </location>
</feature>
<keyword evidence="3" id="KW-0436">Ligase</keyword>
<dbReference type="PANTHER" id="PTHR12835">
    <property type="entry name" value="BIOTIN PROTEIN LIGASE"/>
    <property type="match status" value="1"/>
</dbReference>
<evidence type="ECO:0000256" key="1">
    <source>
        <dbReference type="SAM" id="MobiDB-lite"/>
    </source>
</evidence>
<dbReference type="SUPFAM" id="SSF55681">
    <property type="entry name" value="Class II aaRS and biotin synthetases"/>
    <property type="match status" value="1"/>
</dbReference>
<proteinExistence type="predicted"/>
<dbReference type="Gene3D" id="3.30.930.10">
    <property type="entry name" value="Bira Bifunctional Protein, Domain 2"/>
    <property type="match status" value="1"/>
</dbReference>
<accession>A0A9D6ULF1</accession>
<gene>
    <name evidence="3" type="ORF">HZB08_03155</name>
</gene>
<feature type="domain" description="BPL/LPL catalytic" evidence="2">
    <location>
        <begin position="13"/>
        <end position="60"/>
    </location>
</feature>
<comment type="caution">
    <text evidence="3">The sequence shown here is derived from an EMBL/GenBank/DDBJ whole genome shotgun (WGS) entry which is preliminary data.</text>
</comment>
<sequence>MIIGQKIICCEEIDSTNEEARRLIKRGEGEGLVVTADKQTRGRGKPGSSWFSPEGNLYLS</sequence>
<dbReference type="Proteomes" id="UP000808761">
    <property type="component" value="Unassembled WGS sequence"/>
</dbReference>
<dbReference type="PANTHER" id="PTHR12835:SF5">
    <property type="entry name" value="BIOTIN--PROTEIN LIGASE"/>
    <property type="match status" value="1"/>
</dbReference>
<dbReference type="InterPro" id="IPR045864">
    <property type="entry name" value="aa-tRNA-synth_II/BPL/LPL"/>
</dbReference>
<dbReference type="EMBL" id="JACRKR010000154">
    <property type="protein sequence ID" value="MBI5078998.1"/>
    <property type="molecule type" value="Genomic_DNA"/>
</dbReference>
<organism evidence="3 4">
    <name type="scientific">Candidatus Saganbacteria bacterium</name>
    <dbReference type="NCBI Taxonomy" id="2575572"/>
    <lineage>
        <taxon>Bacteria</taxon>
        <taxon>Bacillati</taxon>
        <taxon>Saganbacteria</taxon>
    </lineage>
</organism>